<name>W2C1L6_9BACT</name>
<reference evidence="2 3" key="1">
    <citation type="submission" date="2013-11" db="EMBL/GenBank/DDBJ databases">
        <title>Single cell genomics of uncultured Tannerella BU063 (oral taxon 286).</title>
        <authorList>
            <person name="Beall C.J."/>
            <person name="Campbell A.G."/>
            <person name="Griffen A.L."/>
            <person name="Podar M."/>
            <person name="Leys E.J."/>
        </authorList>
    </citation>
    <scope>NUCLEOTIDE SEQUENCE [LARGE SCALE GENOMIC DNA]</scope>
    <source>
        <strain evidence="2">Cell 2</strain>
    </source>
</reference>
<dbReference type="GO" id="GO:0016746">
    <property type="term" value="F:acyltransferase activity"/>
    <property type="evidence" value="ECO:0007669"/>
    <property type="project" value="InterPro"/>
</dbReference>
<dbReference type="Gene3D" id="3.40.47.10">
    <property type="match status" value="1"/>
</dbReference>
<dbReference type="PATRIC" id="fig|1411148.3.peg.1924"/>
<dbReference type="EMBL" id="AYUF01000492">
    <property type="protein sequence ID" value="ETK01065.1"/>
    <property type="molecule type" value="Genomic_DNA"/>
</dbReference>
<protein>
    <recommendedName>
        <fullName evidence="1">Beta-ketoacyl synthase-like N-terminal domain-containing protein</fullName>
    </recommendedName>
</protein>
<accession>W2C1L6</accession>
<evidence type="ECO:0000259" key="1">
    <source>
        <dbReference type="Pfam" id="PF13723"/>
    </source>
</evidence>
<organism evidence="2 3">
    <name type="scientific">Tannerella sp. oral taxon BU063 isolate Cell 2</name>
    <dbReference type="NCBI Taxonomy" id="1411148"/>
    <lineage>
        <taxon>Bacteria</taxon>
        <taxon>Pseudomonadati</taxon>
        <taxon>Bacteroidota</taxon>
        <taxon>Bacteroidia</taxon>
        <taxon>Bacteroidales</taxon>
        <taxon>Tannerellaceae</taxon>
        <taxon>Tannerella</taxon>
    </lineage>
</organism>
<dbReference type="Pfam" id="PF13723">
    <property type="entry name" value="Ketoacyl-synt_2"/>
    <property type="match status" value="1"/>
</dbReference>
<comment type="caution">
    <text evidence="2">The sequence shown here is derived from an EMBL/GenBank/DDBJ whole genome shotgun (WGS) entry which is preliminary data.</text>
</comment>
<dbReference type="Proteomes" id="UP000018837">
    <property type="component" value="Unassembled WGS sequence"/>
</dbReference>
<dbReference type="InterPro" id="IPR014030">
    <property type="entry name" value="Ketoacyl_synth_N"/>
</dbReference>
<dbReference type="AlphaFoldDB" id="W2C1L6"/>
<dbReference type="InterPro" id="IPR016039">
    <property type="entry name" value="Thiolase-like"/>
</dbReference>
<evidence type="ECO:0000313" key="3">
    <source>
        <dbReference type="Proteomes" id="UP000018837"/>
    </source>
</evidence>
<sequence length="347" mass="38602">MPIPIYIRSARQISAQTPLTDDWFDSPILHRDVAAVRSLDPNFSEHIPPLVARRLCTLLRRAVVLSRLTLREAGLELPDAIISGTGLGCIQNTERFLHAIRQEGEQCLQPTAFMQSTHNIISSTIAIDLKCHAYNTTYVHRGTSFENALLDALLRLRSGNIRNALVGGFDELTDDYLHFFRRTGRWQFTPDGFAGEAAVSFLLDGQQDAHTLCRLDDLRLLYRPTPDTLRHALHDLLTANSCSLGDIDAVLIGLNTNPDNDKVYLDAAAQLYPATPLIRYKHLFGESFSASALAHYVAATCLRRGHIPSHLRLDSADASLPVRRILIHNHSMNKTHTLTLLSALSAC</sequence>
<gene>
    <name evidence="2" type="ORF">N425_11715</name>
</gene>
<feature type="domain" description="Beta-ketoacyl synthase-like N-terminal" evidence="1">
    <location>
        <begin position="43"/>
        <end position="179"/>
    </location>
</feature>
<proteinExistence type="predicted"/>
<dbReference type="SUPFAM" id="SSF53901">
    <property type="entry name" value="Thiolase-like"/>
    <property type="match status" value="2"/>
</dbReference>
<evidence type="ECO:0000313" key="2">
    <source>
        <dbReference type="EMBL" id="ETK01065.1"/>
    </source>
</evidence>